<dbReference type="EMBL" id="JAHWQX010000002">
    <property type="protein sequence ID" value="MBW3096883.1"/>
    <property type="molecule type" value="Genomic_DNA"/>
</dbReference>
<proteinExistence type="predicted"/>
<dbReference type="InterPro" id="IPR051207">
    <property type="entry name" value="ComplexI_NDUFA9_subunit"/>
</dbReference>
<evidence type="ECO:0000259" key="1">
    <source>
        <dbReference type="Pfam" id="PF01370"/>
    </source>
</evidence>
<gene>
    <name evidence="2" type="ORF">KY465_06290</name>
</gene>
<comment type="caution">
    <text evidence="2">The sequence shown here is derived from an EMBL/GenBank/DDBJ whole genome shotgun (WGS) entry which is preliminary data.</text>
</comment>
<protein>
    <submittedName>
        <fullName evidence="2">Sugar nucleotide-binding protein</fullName>
    </submittedName>
</protein>
<dbReference type="Pfam" id="PF01370">
    <property type="entry name" value="Epimerase"/>
    <property type="match status" value="1"/>
</dbReference>
<name>A0ABS6WLQ6_9HYPH</name>
<dbReference type="Proteomes" id="UP001430804">
    <property type="component" value="Unassembled WGS sequence"/>
</dbReference>
<feature type="domain" description="NAD-dependent epimerase/dehydratase" evidence="1">
    <location>
        <begin position="3"/>
        <end position="188"/>
    </location>
</feature>
<organism evidence="2 3">
    <name type="scientific">Pseudohoeflea coraliihabitans</name>
    <dbReference type="NCBI Taxonomy" id="2860393"/>
    <lineage>
        <taxon>Bacteria</taxon>
        <taxon>Pseudomonadati</taxon>
        <taxon>Pseudomonadota</taxon>
        <taxon>Alphaproteobacteria</taxon>
        <taxon>Hyphomicrobiales</taxon>
        <taxon>Rhizobiaceae</taxon>
        <taxon>Pseudohoeflea</taxon>
    </lineage>
</organism>
<keyword evidence="3" id="KW-1185">Reference proteome</keyword>
<accession>A0ABS6WLQ6</accession>
<evidence type="ECO:0000313" key="2">
    <source>
        <dbReference type="EMBL" id="MBW3096883.1"/>
    </source>
</evidence>
<dbReference type="PANTHER" id="PTHR12126:SF16">
    <property type="entry name" value="MIOREX COMPLEX COMPONENT 2"/>
    <property type="match status" value="1"/>
</dbReference>
<reference evidence="2" key="1">
    <citation type="submission" date="2021-07" db="EMBL/GenBank/DDBJ databases">
        <title>Pseudohoeflea marina sp. nov. a polyhydroxyalcanoate-producing bacterium.</title>
        <authorList>
            <person name="Zheng W."/>
            <person name="Yu S."/>
            <person name="Huang Y."/>
        </authorList>
    </citation>
    <scope>NUCLEOTIDE SEQUENCE</scope>
    <source>
        <strain evidence="2">DP4N28-3</strain>
    </source>
</reference>
<sequence length="425" mass="47111">MRIAVTGATGYIGRRLVCRAHAEGHQILAMTRKPLKGHPWLAFDLADFVEPDIPSDVDVVVHLAAITGNRNQNSGVDEQAAAASLMACSRKIGAHFVFVSSQTAADVAPTAYGRQKWRIEQQVRISGGTIIRPGQVYGGEERGLFGRIVSLVRVSPLLPAFYPRLPIQPIHVDDLADAILAACRVRDNFAIYEVAEPELVDFSRYLSVIAVKWVRRRAVVVPCPIVVLRMSRAVLGERLSIRFGLDRLLSLTSLPAMQTADDLRRLGVNLRRLEDGMSRSGNASLRNLLEEGHCLLTYIMRSPPPVSLTRRYVRYVQQFKTATEAIGLPKLCLQFPFLVSFLRNVQPVPHSIPHQIRLRLKAAISIADASPAGARRFMLLERDISFARRLLILLNAASGELVARICRPFLSPLLQITNPSGTSRK</sequence>
<dbReference type="RefSeq" id="WP_219200851.1">
    <property type="nucleotide sequence ID" value="NZ_JAHWQX010000002.1"/>
</dbReference>
<dbReference type="PANTHER" id="PTHR12126">
    <property type="entry name" value="NADH-UBIQUINONE OXIDOREDUCTASE 39 KDA SUBUNIT-RELATED"/>
    <property type="match status" value="1"/>
</dbReference>
<evidence type="ECO:0000313" key="3">
    <source>
        <dbReference type="Proteomes" id="UP001430804"/>
    </source>
</evidence>
<dbReference type="InterPro" id="IPR001509">
    <property type="entry name" value="Epimerase_deHydtase"/>
</dbReference>